<reference evidence="1 2" key="1">
    <citation type="submission" date="2018-11" db="EMBL/GenBank/DDBJ databases">
        <title>Sequencing the genomes of 1000 actinobacteria strains.</title>
        <authorList>
            <person name="Klenk H.-P."/>
        </authorList>
    </citation>
    <scope>NUCLEOTIDE SEQUENCE [LARGE SCALE GENOMIC DNA]</scope>
    <source>
        <strain evidence="1 2">DSM 43634</strain>
    </source>
</reference>
<evidence type="ECO:0000313" key="1">
    <source>
        <dbReference type="EMBL" id="ROP33555.1"/>
    </source>
</evidence>
<proteinExistence type="predicted"/>
<dbReference type="AlphaFoldDB" id="A0A3N1GTE7"/>
<protein>
    <submittedName>
        <fullName evidence="1">Uncharacterized protein</fullName>
    </submittedName>
</protein>
<organism evidence="1 2">
    <name type="scientific">Couchioplanes caeruleus</name>
    <dbReference type="NCBI Taxonomy" id="56438"/>
    <lineage>
        <taxon>Bacteria</taxon>
        <taxon>Bacillati</taxon>
        <taxon>Actinomycetota</taxon>
        <taxon>Actinomycetes</taxon>
        <taxon>Micromonosporales</taxon>
        <taxon>Micromonosporaceae</taxon>
        <taxon>Couchioplanes</taxon>
    </lineage>
</organism>
<gene>
    <name evidence="1" type="ORF">EDD30_6549</name>
</gene>
<dbReference type="Proteomes" id="UP000271683">
    <property type="component" value="Unassembled WGS sequence"/>
</dbReference>
<accession>A0A3N1GTE7</accession>
<comment type="caution">
    <text evidence="1">The sequence shown here is derived from an EMBL/GenBank/DDBJ whole genome shotgun (WGS) entry which is preliminary data.</text>
</comment>
<sequence length="376" mass="42118">MSLIGTSNGLREPLPSLSEMIDDLPSLPLNADFGDDIARAHHILLSDADVEEKRRVFFRWVGRWQPCLFGRLAAHAAKGPAAAKGLEVDVCWLTDTDLACGANHISATIQQARRRWKDRAEQGLASGFLIMFNSRRLAFAAPGKELLRLGLFLSDLYLIEHAPIRPDVIYTEAAPLRIDGRLHLFKVGCNIFYSGAHGTRNHDRRVPGGLMFSMNSPGHYANSLYARGFFDSLPAAIEFVRDTAFRSIGNGGLGASDVPSQSWHNRRREEQDGCPVRRLPAYVPPDFDPRSYSALYHTDVLVPTAVTVDGARVSGPYEASGVEVWPNLLLDYITDERFPADHENYGQFQGHPVDDCNRYHNPWQARAAWNDEQFRY</sequence>
<evidence type="ECO:0000313" key="2">
    <source>
        <dbReference type="Proteomes" id="UP000271683"/>
    </source>
</evidence>
<name>A0A3N1GTE7_9ACTN</name>
<dbReference type="EMBL" id="RJKL01000001">
    <property type="protein sequence ID" value="ROP33555.1"/>
    <property type="molecule type" value="Genomic_DNA"/>
</dbReference>